<dbReference type="InterPro" id="IPR011006">
    <property type="entry name" value="CheY-like_superfamily"/>
</dbReference>
<dbReference type="Gene3D" id="1.10.10.10">
    <property type="entry name" value="Winged helix-like DNA-binding domain superfamily/Winged helix DNA-binding domain"/>
    <property type="match status" value="1"/>
</dbReference>
<dbReference type="PROSITE" id="PS50110">
    <property type="entry name" value="RESPONSE_REGULATORY"/>
    <property type="match status" value="1"/>
</dbReference>
<dbReference type="PRINTS" id="PR00038">
    <property type="entry name" value="HTHLUXR"/>
</dbReference>
<evidence type="ECO:0000259" key="6">
    <source>
        <dbReference type="PROSITE" id="PS50110"/>
    </source>
</evidence>
<keyword evidence="2" id="KW-0238">DNA-binding</keyword>
<name>A0A6M1SRJ5_9HYPH</name>
<reference evidence="7 8" key="2">
    <citation type="submission" date="2020-03" db="EMBL/GenBank/DDBJ databases">
        <title>Devosia chinhatensis sp. nov., isolated from a hexachlorocyclohexane (HCH) dump site in India.</title>
        <authorList>
            <person name="Kumar M."/>
            <person name="Lal R."/>
        </authorList>
    </citation>
    <scope>NUCLEOTIDE SEQUENCE [LARGE SCALE GENOMIC DNA]</scope>
    <source>
        <strain evidence="7 8">H239</strain>
    </source>
</reference>
<keyword evidence="1" id="KW-0805">Transcription regulation</keyword>
<dbReference type="Pfam" id="PF00072">
    <property type="entry name" value="Response_reg"/>
    <property type="match status" value="1"/>
</dbReference>
<protein>
    <submittedName>
        <fullName evidence="7">Response regulator transcription factor</fullName>
    </submittedName>
</protein>
<evidence type="ECO:0000256" key="4">
    <source>
        <dbReference type="PROSITE-ProRule" id="PRU00169"/>
    </source>
</evidence>
<dbReference type="SMART" id="SM00421">
    <property type="entry name" value="HTH_LUXR"/>
    <property type="match status" value="1"/>
</dbReference>
<dbReference type="PANTHER" id="PTHR44688:SF16">
    <property type="entry name" value="DNA-BINDING TRANSCRIPTIONAL ACTIVATOR DEVR_DOSR"/>
    <property type="match status" value="1"/>
</dbReference>
<dbReference type="AlphaFoldDB" id="A0A6M1SRJ5"/>
<comment type="caution">
    <text evidence="7">The sequence shown here is derived from an EMBL/GenBank/DDBJ whole genome shotgun (WGS) entry which is preliminary data.</text>
</comment>
<dbReference type="GO" id="GO:0003677">
    <property type="term" value="F:DNA binding"/>
    <property type="evidence" value="ECO:0007669"/>
    <property type="project" value="UniProtKB-KW"/>
</dbReference>
<dbReference type="Gene3D" id="3.40.50.2300">
    <property type="match status" value="1"/>
</dbReference>
<dbReference type="Proteomes" id="UP000474802">
    <property type="component" value="Unassembled WGS sequence"/>
</dbReference>
<feature type="domain" description="HTH luxR-type" evidence="5">
    <location>
        <begin position="146"/>
        <end position="210"/>
    </location>
</feature>
<proteinExistence type="predicted"/>
<comment type="caution">
    <text evidence="4">Lacks conserved residue(s) required for the propagation of feature annotation.</text>
</comment>
<keyword evidence="3" id="KW-0804">Transcription</keyword>
<dbReference type="Pfam" id="PF00196">
    <property type="entry name" value="GerE"/>
    <property type="match status" value="1"/>
</dbReference>
<dbReference type="EMBL" id="JAALFG010000005">
    <property type="protein sequence ID" value="NGP19264.1"/>
    <property type="molecule type" value="Genomic_DNA"/>
</dbReference>
<reference evidence="7 8" key="1">
    <citation type="submission" date="2020-02" db="EMBL/GenBank/DDBJ databases">
        <authorList>
            <person name="Khan S.A."/>
            <person name="Jeon C.O."/>
            <person name="Chun B.H."/>
        </authorList>
    </citation>
    <scope>NUCLEOTIDE SEQUENCE [LARGE SCALE GENOMIC DNA]</scope>
    <source>
        <strain evidence="7 8">H239</strain>
    </source>
</reference>
<evidence type="ECO:0000313" key="7">
    <source>
        <dbReference type="EMBL" id="NGP19264.1"/>
    </source>
</evidence>
<dbReference type="InterPro" id="IPR016032">
    <property type="entry name" value="Sig_transdc_resp-reg_C-effctor"/>
</dbReference>
<dbReference type="InterPro" id="IPR001789">
    <property type="entry name" value="Sig_transdc_resp-reg_receiver"/>
</dbReference>
<feature type="domain" description="Response regulatory" evidence="6">
    <location>
        <begin position="15"/>
        <end position="129"/>
    </location>
</feature>
<dbReference type="SMART" id="SM00448">
    <property type="entry name" value="REC"/>
    <property type="match status" value="1"/>
</dbReference>
<gene>
    <name evidence="7" type="ORF">G5575_17940</name>
</gene>
<dbReference type="GO" id="GO:0006355">
    <property type="term" value="P:regulation of DNA-templated transcription"/>
    <property type="evidence" value="ECO:0007669"/>
    <property type="project" value="InterPro"/>
</dbReference>
<dbReference type="CDD" id="cd06170">
    <property type="entry name" value="LuxR_C_like"/>
    <property type="match status" value="1"/>
</dbReference>
<dbReference type="RefSeq" id="WP_164535515.1">
    <property type="nucleotide sequence ID" value="NZ_JAALFG010000005.1"/>
</dbReference>
<dbReference type="SUPFAM" id="SSF52172">
    <property type="entry name" value="CheY-like"/>
    <property type="match status" value="1"/>
</dbReference>
<dbReference type="PANTHER" id="PTHR44688">
    <property type="entry name" value="DNA-BINDING TRANSCRIPTIONAL ACTIVATOR DEVR_DOSR"/>
    <property type="match status" value="1"/>
</dbReference>
<evidence type="ECO:0000256" key="2">
    <source>
        <dbReference type="ARBA" id="ARBA00023125"/>
    </source>
</evidence>
<accession>A0A6M1SRJ5</accession>
<evidence type="ECO:0000256" key="1">
    <source>
        <dbReference type="ARBA" id="ARBA00023015"/>
    </source>
</evidence>
<dbReference type="PROSITE" id="PS50043">
    <property type="entry name" value="HTH_LUXR_2"/>
    <property type="match status" value="1"/>
</dbReference>
<evidence type="ECO:0000313" key="8">
    <source>
        <dbReference type="Proteomes" id="UP000474802"/>
    </source>
</evidence>
<dbReference type="SUPFAM" id="SSF46894">
    <property type="entry name" value="C-terminal effector domain of the bipartite response regulators"/>
    <property type="match status" value="1"/>
</dbReference>
<dbReference type="InterPro" id="IPR000792">
    <property type="entry name" value="Tscrpt_reg_LuxR_C"/>
</dbReference>
<evidence type="ECO:0000259" key="5">
    <source>
        <dbReference type="PROSITE" id="PS50043"/>
    </source>
</evidence>
<organism evidence="7 8">
    <name type="scientific">Devosia aurantiaca</name>
    <dbReference type="NCBI Taxonomy" id="2714858"/>
    <lineage>
        <taxon>Bacteria</taxon>
        <taxon>Pseudomonadati</taxon>
        <taxon>Pseudomonadota</taxon>
        <taxon>Alphaproteobacteria</taxon>
        <taxon>Hyphomicrobiales</taxon>
        <taxon>Devosiaceae</taxon>
        <taxon>Devosia</taxon>
    </lineage>
</organism>
<keyword evidence="8" id="KW-1185">Reference proteome</keyword>
<dbReference type="InterPro" id="IPR036388">
    <property type="entry name" value="WH-like_DNA-bd_sf"/>
</dbReference>
<evidence type="ECO:0000256" key="3">
    <source>
        <dbReference type="ARBA" id="ARBA00023163"/>
    </source>
</evidence>
<dbReference type="GO" id="GO:0000160">
    <property type="term" value="P:phosphorelay signal transduction system"/>
    <property type="evidence" value="ECO:0007669"/>
    <property type="project" value="InterPro"/>
</dbReference>
<sequence length="210" mass="23262">MTEFVLPGKVKADFLIHIVDPDPTICESLSLLFRLEGYETTFSLSADHFLSALEKRRPDLVVMNIKMSSDDGESLLRAARKECHGLLVVMLTSFAPLEEVVTAMKEGAIDVLSKPVDNEKLLAIVRGALGQNVRVYTDGGGKREVTVSGFKQITPREREVLQLLVNGFSNKASANILDISHRTVEVHRARIMQKLNARNTADLMRIVMSG</sequence>